<dbReference type="EMBL" id="JAUKUD010000003">
    <property type="protein sequence ID" value="KAK0749574.1"/>
    <property type="molecule type" value="Genomic_DNA"/>
</dbReference>
<proteinExistence type="predicted"/>
<gene>
    <name evidence="2" type="ORF">B0T18DRAFT_437066</name>
</gene>
<dbReference type="AlphaFoldDB" id="A0AA40F221"/>
<evidence type="ECO:0000256" key="1">
    <source>
        <dbReference type="SAM" id="MobiDB-lite"/>
    </source>
</evidence>
<dbReference type="PANTHER" id="PTHR13523:SF2">
    <property type="entry name" value="COILED-COIL-HELIX-COILED-COIL-HELIX DOMAIN CONTAINING 2, ISOFORM A-RELATED"/>
    <property type="match status" value="1"/>
</dbReference>
<feature type="compositionally biased region" description="Low complexity" evidence="1">
    <location>
        <begin position="1"/>
        <end position="49"/>
    </location>
</feature>
<dbReference type="Proteomes" id="UP001172155">
    <property type="component" value="Unassembled WGS sequence"/>
</dbReference>
<organism evidence="2 3">
    <name type="scientific">Schizothecium vesticola</name>
    <dbReference type="NCBI Taxonomy" id="314040"/>
    <lineage>
        <taxon>Eukaryota</taxon>
        <taxon>Fungi</taxon>
        <taxon>Dikarya</taxon>
        <taxon>Ascomycota</taxon>
        <taxon>Pezizomycotina</taxon>
        <taxon>Sordariomycetes</taxon>
        <taxon>Sordariomycetidae</taxon>
        <taxon>Sordariales</taxon>
        <taxon>Schizotheciaceae</taxon>
        <taxon>Schizothecium</taxon>
    </lineage>
</organism>
<dbReference type="PANTHER" id="PTHR13523">
    <property type="entry name" value="COILED-COIL-HELIX-COILED-COIL-HELIX DOMAIN CONTAINING 2/NUR77"/>
    <property type="match status" value="1"/>
</dbReference>
<dbReference type="InterPro" id="IPR055304">
    <property type="entry name" value="CHCHD2/10-like"/>
</dbReference>
<feature type="region of interest" description="Disordered" evidence="1">
    <location>
        <begin position="1"/>
        <end position="57"/>
    </location>
</feature>
<dbReference type="GO" id="GO:0005634">
    <property type="term" value="C:nucleus"/>
    <property type="evidence" value="ECO:0007669"/>
    <property type="project" value="TreeGrafter"/>
</dbReference>
<evidence type="ECO:0000313" key="2">
    <source>
        <dbReference type="EMBL" id="KAK0749574.1"/>
    </source>
</evidence>
<dbReference type="GO" id="GO:0005739">
    <property type="term" value="C:mitochondrion"/>
    <property type="evidence" value="ECO:0007669"/>
    <property type="project" value="TreeGrafter"/>
</dbReference>
<comment type="caution">
    <text evidence="2">The sequence shown here is derived from an EMBL/GenBank/DDBJ whole genome shotgun (WGS) entry which is preliminary data.</text>
</comment>
<dbReference type="GO" id="GO:0007005">
    <property type="term" value="P:mitochondrion organization"/>
    <property type="evidence" value="ECO:0007669"/>
    <property type="project" value="InterPro"/>
</dbReference>
<accession>A0AA40F221</accession>
<sequence>MPRQRSGARPTAPARRPAPAPTQQQQTRPATTYAAPPASRAAHSSTPTAQAPTGQAPGLFAQMATTAAGVAVGSAVGHTLSSAVGGMFGGSSALEDAAPAAVATQDSNNNNSSWGNNCVGATQNFTKCMDEHSGNMNICGWYLEQLKACQSAASQY</sequence>
<protein>
    <recommendedName>
        <fullName evidence="4">CHCH domain-containing protein</fullName>
    </recommendedName>
</protein>
<reference evidence="2" key="1">
    <citation type="submission" date="2023-06" db="EMBL/GenBank/DDBJ databases">
        <title>Genome-scale phylogeny and comparative genomics of the fungal order Sordariales.</title>
        <authorList>
            <consortium name="Lawrence Berkeley National Laboratory"/>
            <person name="Hensen N."/>
            <person name="Bonometti L."/>
            <person name="Westerberg I."/>
            <person name="Brannstrom I.O."/>
            <person name="Guillou S."/>
            <person name="Cros-Aarteil S."/>
            <person name="Calhoun S."/>
            <person name="Haridas S."/>
            <person name="Kuo A."/>
            <person name="Mondo S."/>
            <person name="Pangilinan J."/>
            <person name="Riley R."/>
            <person name="LaButti K."/>
            <person name="Andreopoulos B."/>
            <person name="Lipzen A."/>
            <person name="Chen C."/>
            <person name="Yanf M."/>
            <person name="Daum C."/>
            <person name="Ng V."/>
            <person name="Clum A."/>
            <person name="Steindorff A."/>
            <person name="Ohm R."/>
            <person name="Martin F."/>
            <person name="Silar P."/>
            <person name="Natvig D."/>
            <person name="Lalanne C."/>
            <person name="Gautier V."/>
            <person name="Ament-velasquez S.L."/>
            <person name="Kruys A."/>
            <person name="Hutchinson M.I."/>
            <person name="Powell A.J."/>
            <person name="Barry K."/>
            <person name="Miller A.N."/>
            <person name="Grigoriev I.V."/>
            <person name="Debuchy R."/>
            <person name="Gladieux P."/>
            <person name="Thoren M.H."/>
            <person name="Johannesson H."/>
        </authorList>
    </citation>
    <scope>NUCLEOTIDE SEQUENCE</scope>
    <source>
        <strain evidence="2">SMH3187-1</strain>
    </source>
</reference>
<keyword evidence="3" id="KW-1185">Reference proteome</keyword>
<name>A0AA40F221_9PEZI</name>
<evidence type="ECO:0008006" key="4">
    <source>
        <dbReference type="Google" id="ProtNLM"/>
    </source>
</evidence>
<evidence type="ECO:0000313" key="3">
    <source>
        <dbReference type="Proteomes" id="UP001172155"/>
    </source>
</evidence>